<dbReference type="Pfam" id="PF06609">
    <property type="entry name" value="TRI12"/>
    <property type="match status" value="1"/>
</dbReference>
<feature type="non-terminal residue" evidence="9">
    <location>
        <position position="795"/>
    </location>
</feature>
<feature type="transmembrane region" description="Helical" evidence="7">
    <location>
        <begin position="624"/>
        <end position="646"/>
    </location>
</feature>
<feature type="transmembrane region" description="Helical" evidence="7">
    <location>
        <begin position="600"/>
        <end position="618"/>
    </location>
</feature>
<gene>
    <name evidence="9" type="ORF">KCU98_g1250</name>
</gene>
<keyword evidence="6 7" id="KW-0472">Membrane</keyword>
<feature type="transmembrane region" description="Helical" evidence="7">
    <location>
        <begin position="462"/>
        <end position="482"/>
    </location>
</feature>
<evidence type="ECO:0000256" key="5">
    <source>
        <dbReference type="ARBA" id="ARBA00022989"/>
    </source>
</evidence>
<evidence type="ECO:0000256" key="2">
    <source>
        <dbReference type="ARBA" id="ARBA00005986"/>
    </source>
</evidence>
<dbReference type="SUPFAM" id="SSF103473">
    <property type="entry name" value="MFS general substrate transporter"/>
    <property type="match status" value="1"/>
</dbReference>
<dbReference type="InterPro" id="IPR010573">
    <property type="entry name" value="MFS_Str1/Tri12-like"/>
</dbReference>
<evidence type="ECO:0000256" key="4">
    <source>
        <dbReference type="ARBA" id="ARBA00022692"/>
    </source>
</evidence>
<feature type="transmembrane region" description="Helical" evidence="7">
    <location>
        <begin position="270"/>
        <end position="291"/>
    </location>
</feature>
<reference evidence="9" key="1">
    <citation type="journal article" date="2021" name="J Fungi (Basel)">
        <title>Virulence traits and population genomics of the black yeast Aureobasidium melanogenum.</title>
        <authorList>
            <person name="Cernosa A."/>
            <person name="Sun X."/>
            <person name="Gostincar C."/>
            <person name="Fang C."/>
            <person name="Gunde-Cimerman N."/>
            <person name="Song Z."/>
        </authorList>
    </citation>
    <scope>NUCLEOTIDE SEQUENCE</scope>
    <source>
        <strain evidence="9">EXF-9298</strain>
    </source>
</reference>
<feature type="transmembrane region" description="Helical" evidence="7">
    <location>
        <begin position="530"/>
        <end position="551"/>
    </location>
</feature>
<feature type="transmembrane region" description="Helical" evidence="7">
    <location>
        <begin position="653"/>
        <end position="677"/>
    </location>
</feature>
<dbReference type="SUPFAM" id="SSF54909">
    <property type="entry name" value="Dimeric alpha+beta barrel"/>
    <property type="match status" value="1"/>
</dbReference>
<feature type="transmembrane region" description="Helical" evidence="7">
    <location>
        <begin position="355"/>
        <end position="375"/>
    </location>
</feature>
<evidence type="ECO:0000256" key="1">
    <source>
        <dbReference type="ARBA" id="ARBA00004141"/>
    </source>
</evidence>
<feature type="transmembrane region" description="Helical" evidence="7">
    <location>
        <begin position="330"/>
        <end position="349"/>
    </location>
</feature>
<dbReference type="Gene3D" id="3.30.70.100">
    <property type="match status" value="1"/>
</dbReference>
<feature type="domain" description="Major facilitator superfamily (MFS) profile" evidence="8">
    <location>
        <begin position="243"/>
        <end position="774"/>
    </location>
</feature>
<keyword evidence="10" id="KW-1185">Reference proteome</keyword>
<dbReference type="GO" id="GO:0022857">
    <property type="term" value="F:transmembrane transporter activity"/>
    <property type="evidence" value="ECO:0007669"/>
    <property type="project" value="InterPro"/>
</dbReference>
<dbReference type="Pfam" id="PF07110">
    <property type="entry name" value="EthD"/>
    <property type="match status" value="1"/>
</dbReference>
<feature type="transmembrane region" description="Helical" evidence="7">
    <location>
        <begin position="488"/>
        <end position="509"/>
    </location>
</feature>
<comment type="subcellular location">
    <subcellularLocation>
        <location evidence="1">Membrane</location>
        <topology evidence="1">Multi-pass membrane protein</topology>
    </subcellularLocation>
</comment>
<protein>
    <recommendedName>
        <fullName evidence="8">Major facilitator superfamily (MFS) profile domain-containing protein</fullName>
    </recommendedName>
</protein>
<dbReference type="InterPro" id="IPR009799">
    <property type="entry name" value="EthD_dom"/>
</dbReference>
<sequence length="795" mass="85834">MKSAMTSTQPTLKQIAAIRRKARLTRQEFFDHHFQIHGRLSDGGDQKPAKYIQTHVFDAAFSAPQGGPPNSNHPWFSRDDVAELYFRSPDHIKAVFGSEYVRAMIGPDGRNFNDFETAINLMAIERHEVLKVSPASDTMCEHENHNPTVAMWFLASASGNADGHAIDDTFTPVLVKSLEDQLFDHALGLTVSTGIKTDFDLRKYFGGQDMPVYSMVYKVLLKSPSSISAFRRLQIKLLNDLPAEVDVSSSFVLFGQEGLVLDDDAGIRGVVLISFSGLINIIGAGALARYIVADIGGSDKSIWLSQVSAITVTLLGPAIAQATDLWGRKWFVVSTTFLGFAGSLVVSRANNINVAIAGEILAALGYSSQALLNAIASEILPRRYRPAAQGGLGLTSGLGAAFSLLLGFYLCGSSTGGWRLFWYIVAGLQFLAALLFTMAYNPSPRPCQLSMTTQEKLLSLDWTAYILLGVGIVGFNVGLTYFQNPYSFHNAHVAVPFAIGTASLVGFVAHQSIFKKDGLCNHKLFETSRNVAVALSLMFIEGLTFFCYNSFFASEMAILYETNTFRVALRASVVFWTTIASSIAVSTYSSITKDLKYPVIAAYGFIVVFSILMATATLQSSTAVWTYPIFLGLGLGAAISNVTTIAQLSAPPALIAVTSGLIAGVRSFGGSVALPIFNSVYKSTNSKHLGPNVIAAVVPLGLPKTSLQALAEALAANNAEAVAKIPGMTPQIAAAAELAVKKTFLLSYRYVWIIMACFSFVGTVAAYFLKNTKEDMTMSVDAPLNREVVVEENNH</sequence>
<dbReference type="GO" id="GO:0005886">
    <property type="term" value="C:plasma membrane"/>
    <property type="evidence" value="ECO:0007669"/>
    <property type="project" value="TreeGrafter"/>
</dbReference>
<feature type="transmembrane region" description="Helical" evidence="7">
    <location>
        <begin position="420"/>
        <end position="441"/>
    </location>
</feature>
<keyword evidence="4 7" id="KW-0812">Transmembrane</keyword>
<accession>A0A9P8G686</accession>
<proteinExistence type="inferred from homology"/>
<dbReference type="PANTHER" id="PTHR23501">
    <property type="entry name" value="MAJOR FACILITATOR SUPERFAMILY"/>
    <property type="match status" value="1"/>
</dbReference>
<dbReference type="AlphaFoldDB" id="A0A9P8G686"/>
<feature type="transmembrane region" description="Helical" evidence="7">
    <location>
        <begin position="387"/>
        <end position="408"/>
    </location>
</feature>
<dbReference type="InterPro" id="IPR036259">
    <property type="entry name" value="MFS_trans_sf"/>
</dbReference>
<dbReference type="PANTHER" id="PTHR23501:SF195">
    <property type="entry name" value="PEP5"/>
    <property type="match status" value="1"/>
</dbReference>
<dbReference type="Gene3D" id="1.20.1250.20">
    <property type="entry name" value="MFS general substrate transporter like domains"/>
    <property type="match status" value="1"/>
</dbReference>
<dbReference type="GO" id="GO:0016491">
    <property type="term" value="F:oxidoreductase activity"/>
    <property type="evidence" value="ECO:0007669"/>
    <property type="project" value="InterPro"/>
</dbReference>
<dbReference type="EMBL" id="JAHFXS010000038">
    <property type="protein sequence ID" value="KAG9990278.1"/>
    <property type="molecule type" value="Genomic_DNA"/>
</dbReference>
<dbReference type="Proteomes" id="UP000729357">
    <property type="component" value="Unassembled WGS sequence"/>
</dbReference>
<evidence type="ECO:0000256" key="3">
    <source>
        <dbReference type="ARBA" id="ARBA00022448"/>
    </source>
</evidence>
<dbReference type="PROSITE" id="PS50850">
    <property type="entry name" value="MFS"/>
    <property type="match status" value="1"/>
</dbReference>
<keyword evidence="3" id="KW-0813">Transport</keyword>
<evidence type="ECO:0000259" key="8">
    <source>
        <dbReference type="PROSITE" id="PS50850"/>
    </source>
</evidence>
<dbReference type="InterPro" id="IPR011008">
    <property type="entry name" value="Dimeric_a/b-barrel"/>
</dbReference>
<keyword evidence="5 7" id="KW-1133">Transmembrane helix</keyword>
<feature type="transmembrane region" description="Helical" evidence="7">
    <location>
        <begin position="303"/>
        <end position="323"/>
    </location>
</feature>
<evidence type="ECO:0000256" key="7">
    <source>
        <dbReference type="SAM" id="Phobius"/>
    </source>
</evidence>
<reference evidence="9" key="2">
    <citation type="submission" date="2021-08" db="EMBL/GenBank/DDBJ databases">
        <authorList>
            <person name="Gostincar C."/>
            <person name="Sun X."/>
            <person name="Song Z."/>
            <person name="Gunde-Cimerman N."/>
        </authorList>
    </citation>
    <scope>NUCLEOTIDE SEQUENCE</scope>
    <source>
        <strain evidence="9">EXF-9298</strain>
    </source>
</reference>
<feature type="transmembrane region" description="Helical" evidence="7">
    <location>
        <begin position="571"/>
        <end position="588"/>
    </location>
</feature>
<comment type="caution">
    <text evidence="9">The sequence shown here is derived from an EMBL/GenBank/DDBJ whole genome shotgun (WGS) entry which is preliminary data.</text>
</comment>
<evidence type="ECO:0000313" key="10">
    <source>
        <dbReference type="Proteomes" id="UP000729357"/>
    </source>
</evidence>
<evidence type="ECO:0000313" key="9">
    <source>
        <dbReference type="EMBL" id="KAG9990278.1"/>
    </source>
</evidence>
<organism evidence="9 10">
    <name type="scientific">Aureobasidium melanogenum</name>
    <name type="common">Aureobasidium pullulans var. melanogenum</name>
    <dbReference type="NCBI Taxonomy" id="46634"/>
    <lineage>
        <taxon>Eukaryota</taxon>
        <taxon>Fungi</taxon>
        <taxon>Dikarya</taxon>
        <taxon>Ascomycota</taxon>
        <taxon>Pezizomycotina</taxon>
        <taxon>Dothideomycetes</taxon>
        <taxon>Dothideomycetidae</taxon>
        <taxon>Dothideales</taxon>
        <taxon>Saccotheciaceae</taxon>
        <taxon>Aureobasidium</taxon>
    </lineage>
</organism>
<feature type="transmembrane region" description="Helical" evidence="7">
    <location>
        <begin position="750"/>
        <end position="769"/>
    </location>
</feature>
<evidence type="ECO:0000256" key="6">
    <source>
        <dbReference type="ARBA" id="ARBA00023136"/>
    </source>
</evidence>
<comment type="similarity">
    <text evidence="2">Belongs to the tpcK family.</text>
</comment>
<name>A0A9P8G686_AURME</name>
<dbReference type="InterPro" id="IPR020846">
    <property type="entry name" value="MFS_dom"/>
</dbReference>